<proteinExistence type="predicted"/>
<name>A0A4Y7KWK2_PAPSO</name>
<dbReference type="EMBL" id="CM010723">
    <property type="protein sequence ID" value="RZC76295.1"/>
    <property type="molecule type" value="Genomic_DNA"/>
</dbReference>
<gene>
    <name evidence="1" type="ORF">C5167_000370</name>
</gene>
<accession>A0A4Y7KWK2</accession>
<dbReference type="AlphaFoldDB" id="A0A4Y7KWK2"/>
<evidence type="ECO:0000313" key="1">
    <source>
        <dbReference type="EMBL" id="RZC76295.1"/>
    </source>
</evidence>
<organism evidence="1 2">
    <name type="scientific">Papaver somniferum</name>
    <name type="common">Opium poppy</name>
    <dbReference type="NCBI Taxonomy" id="3469"/>
    <lineage>
        <taxon>Eukaryota</taxon>
        <taxon>Viridiplantae</taxon>
        <taxon>Streptophyta</taxon>
        <taxon>Embryophyta</taxon>
        <taxon>Tracheophyta</taxon>
        <taxon>Spermatophyta</taxon>
        <taxon>Magnoliopsida</taxon>
        <taxon>Ranunculales</taxon>
        <taxon>Papaveraceae</taxon>
        <taxon>Papaveroideae</taxon>
        <taxon>Papaver</taxon>
    </lineage>
</organism>
<reference evidence="1 2" key="1">
    <citation type="journal article" date="2018" name="Science">
        <title>The opium poppy genome and morphinan production.</title>
        <authorList>
            <person name="Guo L."/>
            <person name="Winzer T."/>
            <person name="Yang X."/>
            <person name="Li Y."/>
            <person name="Ning Z."/>
            <person name="He Z."/>
            <person name="Teodor R."/>
            <person name="Lu Y."/>
            <person name="Bowser T.A."/>
            <person name="Graham I.A."/>
            <person name="Ye K."/>
        </authorList>
    </citation>
    <scope>NUCLEOTIDE SEQUENCE [LARGE SCALE GENOMIC DNA]</scope>
    <source>
        <strain evidence="2">cv. HN1</strain>
        <tissue evidence="1">Leaves</tissue>
    </source>
</reference>
<dbReference type="Gramene" id="RZC76295">
    <property type="protein sequence ID" value="RZC76295"/>
    <property type="gene ID" value="C5167_000370"/>
</dbReference>
<protein>
    <submittedName>
        <fullName evidence="1">Uncharacterized protein</fullName>
    </submittedName>
</protein>
<evidence type="ECO:0000313" key="2">
    <source>
        <dbReference type="Proteomes" id="UP000316621"/>
    </source>
</evidence>
<keyword evidence="2" id="KW-1185">Reference proteome</keyword>
<sequence length="146" mass="16634">MHSYYTFKTPPIKTRARLMKSGTTSRILGNPRGRRYILKPLVSRLSELLGLKKVQDLINAIPVGGVMLFENVVRSWIPRAQGRGTKMSNDHPTPEESIMNGCCSPDFESNTFTRNVDPAVMHNLSTILAVRNLQIRMRMKKKGTYW</sequence>
<dbReference type="Proteomes" id="UP000316621">
    <property type="component" value="Chromosome 9"/>
</dbReference>